<dbReference type="GeneID" id="12984915"/>
<reference evidence="1 2" key="1">
    <citation type="journal article" date="2005" name="Nature">
        <title>The genome sequence of the rice blast fungus Magnaporthe grisea.</title>
        <authorList>
            <person name="Dean R.A."/>
            <person name="Talbot N.J."/>
            <person name="Ebbole D.J."/>
            <person name="Farman M.L."/>
            <person name="Mitchell T.K."/>
            <person name="Orbach M.J."/>
            <person name="Thon M."/>
            <person name="Kulkarni R."/>
            <person name="Xu J.R."/>
            <person name="Pan H."/>
            <person name="Read N.D."/>
            <person name="Lee Y.H."/>
            <person name="Carbone I."/>
            <person name="Brown D."/>
            <person name="Oh Y.Y."/>
            <person name="Donofrio N."/>
            <person name="Jeong J.S."/>
            <person name="Soanes D.M."/>
            <person name="Djonovic S."/>
            <person name="Kolomiets E."/>
            <person name="Rehmeyer C."/>
            <person name="Li W."/>
            <person name="Harding M."/>
            <person name="Kim S."/>
            <person name="Lebrun M.H."/>
            <person name="Bohnert H."/>
            <person name="Coughlan S."/>
            <person name="Butler J."/>
            <person name="Calvo S."/>
            <person name="Ma L.J."/>
            <person name="Nicol R."/>
            <person name="Purcell S."/>
            <person name="Nusbaum C."/>
            <person name="Galagan J.E."/>
            <person name="Birren B.W."/>
        </authorList>
    </citation>
    <scope>NUCLEOTIDE SEQUENCE [LARGE SCALE GENOMIC DNA]</scope>
    <source>
        <strain evidence="2">70-15 / ATCC MYA-4617 / FGSC 8958</strain>
    </source>
</reference>
<name>G4NJK2_PYRO7</name>
<keyword evidence="2" id="KW-1185">Reference proteome</keyword>
<dbReference type="EMBL" id="CM001237">
    <property type="protein sequence ID" value="EHA46418.1"/>
    <property type="molecule type" value="Genomic_DNA"/>
</dbReference>
<dbReference type="AlphaFoldDB" id="G4NJK2"/>
<sequence>MQWVAAGVLSVSAHGYLRRRHLIQKMSFQRALLRDLPIVTRGNVCAMKDVAGFVFTAIVINKTPYAFSYEDDKQQLVENWDLASATQFGHSVCVSRAWGCYRATRRHVMEGGDIEDRDTAG</sequence>
<dbReference type="VEuPathDB" id="FungiDB:MGG_15030"/>
<evidence type="ECO:0000313" key="2">
    <source>
        <dbReference type="Proteomes" id="UP000009058"/>
    </source>
</evidence>
<organism evidence="1 2">
    <name type="scientific">Pyricularia oryzae (strain 70-15 / ATCC MYA-4617 / FGSC 8958)</name>
    <name type="common">Rice blast fungus</name>
    <name type="synonym">Magnaporthe oryzae</name>
    <dbReference type="NCBI Taxonomy" id="242507"/>
    <lineage>
        <taxon>Eukaryota</taxon>
        <taxon>Fungi</taxon>
        <taxon>Dikarya</taxon>
        <taxon>Ascomycota</taxon>
        <taxon>Pezizomycotina</taxon>
        <taxon>Sordariomycetes</taxon>
        <taxon>Sordariomycetidae</taxon>
        <taxon>Magnaporthales</taxon>
        <taxon>Pyriculariaceae</taxon>
        <taxon>Pyricularia</taxon>
    </lineage>
</organism>
<dbReference type="KEGG" id="mgr:MGG_15030"/>
<evidence type="ECO:0000313" key="1">
    <source>
        <dbReference type="EMBL" id="EHA46418.1"/>
    </source>
</evidence>
<gene>
    <name evidence="1" type="ORF">MGG_15030</name>
</gene>
<proteinExistence type="predicted"/>
<dbReference type="HOGENOM" id="CLU_2038533_0_0_1"/>
<reference key="2">
    <citation type="submission" date="2011-05" db="EMBL/GenBank/DDBJ databases">
        <title>The Genome Sequence of Magnaporthe oryzae 70-15.</title>
        <authorList>
            <consortium name="The Broad Institute Genome Sequencing Platform"/>
            <person name="Ma L.-J."/>
            <person name="Dead R."/>
            <person name="Young S.K."/>
            <person name="Zeng Q."/>
            <person name="Gargeya S."/>
            <person name="Fitzgerald M."/>
            <person name="Haas B."/>
            <person name="Abouelleil A."/>
            <person name="Alvarado L."/>
            <person name="Arachchi H.M."/>
            <person name="Berlin A."/>
            <person name="Brown A."/>
            <person name="Chapman S.B."/>
            <person name="Chen Z."/>
            <person name="Dunbar C."/>
            <person name="Freedman E."/>
            <person name="Gearin G."/>
            <person name="Gellesch M."/>
            <person name="Goldberg J."/>
            <person name="Griggs A."/>
            <person name="Gujja S."/>
            <person name="Heiman D."/>
            <person name="Howarth C."/>
            <person name="Larson L."/>
            <person name="Lui A."/>
            <person name="MacDonald P.J.P."/>
            <person name="Mehta T."/>
            <person name="Montmayeur A."/>
            <person name="Murphy C."/>
            <person name="Neiman D."/>
            <person name="Pearson M."/>
            <person name="Priest M."/>
            <person name="Roberts A."/>
            <person name="Saif S."/>
            <person name="Shea T."/>
            <person name="Shenoy N."/>
            <person name="Sisk P."/>
            <person name="Stolte C."/>
            <person name="Sykes S."/>
            <person name="Yandava C."/>
            <person name="Wortman J."/>
            <person name="Nusbaum C."/>
            <person name="Birren B."/>
        </authorList>
    </citation>
    <scope>NUCLEOTIDE SEQUENCE</scope>
    <source>
        <strain>70-15</strain>
    </source>
</reference>
<dbReference type="RefSeq" id="XP_003721161.1">
    <property type="nucleotide sequence ID" value="XM_003721113.1"/>
</dbReference>
<dbReference type="Proteomes" id="UP000009058">
    <property type="component" value="Chromosome 7"/>
</dbReference>
<dbReference type="InParanoid" id="G4NJK2"/>
<protein>
    <submittedName>
        <fullName evidence="1">Uncharacterized protein</fullName>
    </submittedName>
</protein>
<accession>G4NJK2</accession>